<feature type="non-terminal residue" evidence="2">
    <location>
        <position position="158"/>
    </location>
</feature>
<dbReference type="PANTHER" id="PTHR47495">
    <property type="entry name" value="ALDEHYDE DEHYDROGENASE"/>
    <property type="match status" value="1"/>
</dbReference>
<name>T1C638_9ZZZZ</name>
<dbReference type="InterPro" id="IPR037165">
    <property type="entry name" value="AldOxase/xan_DH_Mopterin-bd_sf"/>
</dbReference>
<proteinExistence type="predicted"/>
<dbReference type="InterPro" id="IPR008274">
    <property type="entry name" value="AldOxase/xan_DH_MoCoBD1"/>
</dbReference>
<dbReference type="EMBL" id="AUZY01001074">
    <property type="protein sequence ID" value="EQD76353.1"/>
    <property type="molecule type" value="Genomic_DNA"/>
</dbReference>
<reference evidence="2" key="1">
    <citation type="submission" date="2013-08" db="EMBL/GenBank/DDBJ databases">
        <authorList>
            <person name="Mendez C."/>
            <person name="Richter M."/>
            <person name="Ferrer M."/>
            <person name="Sanchez J."/>
        </authorList>
    </citation>
    <scope>NUCLEOTIDE SEQUENCE</scope>
</reference>
<evidence type="ECO:0000313" key="2">
    <source>
        <dbReference type="EMBL" id="EQD76353.1"/>
    </source>
</evidence>
<protein>
    <submittedName>
        <fullName evidence="2">Aldehyde oxidase and xanthine dehydrogenase molybdopterin binding protein</fullName>
    </submittedName>
</protein>
<evidence type="ECO:0000259" key="1">
    <source>
        <dbReference type="Pfam" id="PF02738"/>
    </source>
</evidence>
<dbReference type="AlphaFoldDB" id="T1C638"/>
<accession>T1C638</accession>
<organism evidence="2">
    <name type="scientific">mine drainage metagenome</name>
    <dbReference type="NCBI Taxonomy" id="410659"/>
    <lineage>
        <taxon>unclassified sequences</taxon>
        <taxon>metagenomes</taxon>
        <taxon>ecological metagenomes</taxon>
    </lineage>
</organism>
<gene>
    <name evidence="2" type="ORF">B1B_01747</name>
</gene>
<reference evidence="2" key="2">
    <citation type="journal article" date="2014" name="ISME J.">
        <title>Microbial stratification in low pH oxic and suboxic macroscopic growths along an acid mine drainage.</title>
        <authorList>
            <person name="Mendez-Garcia C."/>
            <person name="Mesa V."/>
            <person name="Sprenger R.R."/>
            <person name="Richter M."/>
            <person name="Diez M.S."/>
            <person name="Solano J."/>
            <person name="Bargiela R."/>
            <person name="Golyshina O.V."/>
            <person name="Manteca A."/>
            <person name="Ramos J.L."/>
            <person name="Gallego J.R."/>
            <person name="Llorente I."/>
            <person name="Martins Dos Santos V.A."/>
            <person name="Jensen O.N."/>
            <person name="Pelaez A.I."/>
            <person name="Sanchez J."/>
            <person name="Ferrer M."/>
        </authorList>
    </citation>
    <scope>NUCLEOTIDE SEQUENCE</scope>
</reference>
<sequence length="158" mass="16681">MSIVDIRAGVDADGRLTAWEFENVNGGAAAIGSPYRTAAHRVRNTLSRSPLPQGSYRSLAAVANNFAREVAIDELAGAAGRDPVEFRSANLHDGRLEGVLRAAAARAEWGRRPPAPGRGQGIAIGLEKGGRIATVADVSLSPDRRVRVDRLVSVFEAG</sequence>
<dbReference type="Gene3D" id="3.30.365.10">
    <property type="entry name" value="Aldehyde oxidase/xanthine dehydrogenase, molybdopterin binding domain"/>
    <property type="match status" value="1"/>
</dbReference>
<dbReference type="Pfam" id="PF02738">
    <property type="entry name" value="MoCoBD_1"/>
    <property type="match status" value="1"/>
</dbReference>
<dbReference type="PANTHER" id="PTHR47495:SF1">
    <property type="entry name" value="BLL3820 PROTEIN"/>
    <property type="match status" value="1"/>
</dbReference>
<dbReference type="SUPFAM" id="SSF56003">
    <property type="entry name" value="Molybdenum cofactor-binding domain"/>
    <property type="match status" value="1"/>
</dbReference>
<comment type="caution">
    <text evidence="2">The sequence shown here is derived from an EMBL/GenBank/DDBJ whole genome shotgun (WGS) entry which is preliminary data.</text>
</comment>
<dbReference type="GO" id="GO:0016491">
    <property type="term" value="F:oxidoreductase activity"/>
    <property type="evidence" value="ECO:0007669"/>
    <property type="project" value="InterPro"/>
</dbReference>
<dbReference type="InterPro" id="IPR052516">
    <property type="entry name" value="N-heterocyclic_Hydroxylase"/>
</dbReference>
<feature type="domain" description="Aldehyde oxidase/xanthine dehydrogenase first molybdopterin binding" evidence="1">
    <location>
        <begin position="4"/>
        <end position="91"/>
    </location>
</feature>